<dbReference type="Gene3D" id="2.30.110.50">
    <property type="match status" value="1"/>
</dbReference>
<evidence type="ECO:0000313" key="1">
    <source>
        <dbReference type="EMBL" id="KPX85927.1"/>
    </source>
</evidence>
<dbReference type="AlphaFoldDB" id="A0A0N8S2W5"/>
<reference evidence="1 2" key="1">
    <citation type="submission" date="2015-09" db="EMBL/GenBank/DDBJ databases">
        <title>Genome announcement of multiple Pseudomonas syringae strains.</title>
        <authorList>
            <person name="Thakur S."/>
            <person name="Wang P.W."/>
            <person name="Gong Y."/>
            <person name="Weir B.S."/>
            <person name="Guttman D.S."/>
        </authorList>
    </citation>
    <scope>NUCLEOTIDE SEQUENCE [LARGE SCALE GENOMIC DNA]</scope>
    <source>
        <strain evidence="1 2">ICMP4331</strain>
    </source>
</reference>
<comment type="caution">
    <text evidence="1">The sequence shown here is derived from an EMBL/GenBank/DDBJ whole genome shotgun (WGS) entry which is preliminary data.</text>
</comment>
<dbReference type="PATRIC" id="fig|34065.5.peg.4161"/>
<dbReference type="SUPFAM" id="SSF69255">
    <property type="entry name" value="gp5 N-terminal domain-like"/>
    <property type="match status" value="1"/>
</dbReference>
<gene>
    <name evidence="1" type="ORF">ALO63_05149</name>
</gene>
<dbReference type="Gene3D" id="2.40.50.230">
    <property type="entry name" value="Gp5 N-terminal domain"/>
    <property type="match status" value="1"/>
</dbReference>
<dbReference type="Pfam" id="PF05954">
    <property type="entry name" value="Phage_GPD"/>
    <property type="match status" value="1"/>
</dbReference>
<dbReference type="Gene3D" id="3.55.50.10">
    <property type="entry name" value="Baseplate protein-like domains"/>
    <property type="match status" value="1"/>
</dbReference>
<dbReference type="InterPro" id="IPR037026">
    <property type="entry name" value="Vgr_OB-fold_dom_sf"/>
</dbReference>
<sequence length="469" mass="52115">MMPDPTSAPLFRLEIARLQRCFTVISFSASEAISQPFTFELDILGDGLDLDLTGLMYKPASLSFGSRKNFHGQIQGATRKHYQPGPACYTLIMGPRLACLGLRHQSRIFQHMTATLIITQVLEEHGLKNCFRFDLPTECRERDCCVQYQESDLQLVQRLCAEEGIHYHFVHSRHRHELVFGANLHGFARSLVARWRQFAQQSGVTRFAVTEHATDLPGSRVAQHATGESTLPFVTCAELLPLADHPEKNWNHMWLITEVRHRFGIVDGNDRGASERYSNQFKARPWEVGFRTPAPAPRAPIAHLQQGWIIGISGEPARLDASGRVHVRLEWEWQHPNDPGGGCWLHLAPGLDIECRAGMSVAVSFSVDDTHPPLIIGGLPSQEVRRENDPAPVDNVLMHLDRQIFIGPDRLLQLADGVCLYLGKGSKVTLDAGPSTVQIDDDGLTLSSPRIGFASKANGHSSGDPDAIE</sequence>
<protein>
    <submittedName>
        <fullName evidence="1">Rhs element Vgr protein</fullName>
    </submittedName>
</protein>
<dbReference type="SUPFAM" id="SSF69279">
    <property type="entry name" value="Phage tail proteins"/>
    <property type="match status" value="2"/>
</dbReference>
<accession>A0A0N8S2W5</accession>
<name>A0A0N8S2W5_PSEA0</name>
<dbReference type="EMBL" id="LJQU01000528">
    <property type="protein sequence ID" value="KPX85927.1"/>
    <property type="molecule type" value="Genomic_DNA"/>
</dbReference>
<organism evidence="1 2">
    <name type="scientific">Pseudomonas amygdali pv. mori</name>
    <dbReference type="NCBI Taxonomy" id="34065"/>
    <lineage>
        <taxon>Bacteria</taxon>
        <taxon>Pseudomonadati</taxon>
        <taxon>Pseudomonadota</taxon>
        <taxon>Gammaproteobacteria</taxon>
        <taxon>Pseudomonadales</taxon>
        <taxon>Pseudomonadaceae</taxon>
        <taxon>Pseudomonas</taxon>
        <taxon>Pseudomonas amygdali</taxon>
    </lineage>
</organism>
<proteinExistence type="predicted"/>
<dbReference type="Proteomes" id="UP000050420">
    <property type="component" value="Unassembled WGS sequence"/>
</dbReference>
<evidence type="ECO:0000313" key="2">
    <source>
        <dbReference type="Proteomes" id="UP000050420"/>
    </source>
</evidence>